<keyword evidence="4" id="KW-1185">Reference proteome</keyword>
<keyword evidence="2" id="KW-1133">Transmembrane helix</keyword>
<dbReference type="InterPro" id="IPR033379">
    <property type="entry name" value="Acid_Pase_AS"/>
</dbReference>
<reference evidence="3 4" key="1">
    <citation type="submission" date="2019-07" db="EMBL/GenBank/DDBJ databases">
        <title>Draft Genome Sequences of Bacteroides pyogenes Strains Isolated from the Uterus Holstein Dairy Cows with Metritis.</title>
        <authorList>
            <person name="Cunha F."/>
            <person name="Galvao K.N."/>
            <person name="Jeon S.J."/>
            <person name="Jeong K.C."/>
        </authorList>
    </citation>
    <scope>NUCLEOTIDE SEQUENCE [LARGE SCALE GENOMIC DNA]</scope>
    <source>
        <strain evidence="3 4">KG-31</strain>
    </source>
</reference>
<accession>A0A5D3FLJ1</accession>
<feature type="transmembrane region" description="Helical" evidence="2">
    <location>
        <begin position="19"/>
        <end position="38"/>
    </location>
</feature>
<dbReference type="SUPFAM" id="SSF53254">
    <property type="entry name" value="Phosphoglycerate mutase-like"/>
    <property type="match status" value="1"/>
</dbReference>
<evidence type="ECO:0000313" key="4">
    <source>
        <dbReference type="Proteomes" id="UP000324383"/>
    </source>
</evidence>
<dbReference type="PANTHER" id="PTHR11567">
    <property type="entry name" value="ACID PHOSPHATASE-RELATED"/>
    <property type="match status" value="1"/>
</dbReference>
<name>A0A5D3FLJ1_9BACE</name>
<gene>
    <name evidence="3" type="ORF">FNJ60_07435</name>
</gene>
<dbReference type="GO" id="GO:0050308">
    <property type="term" value="F:sugar-phosphatase activity"/>
    <property type="evidence" value="ECO:0007669"/>
    <property type="project" value="TreeGrafter"/>
</dbReference>
<dbReference type="PROSITE" id="PS00778">
    <property type="entry name" value="HIS_ACID_PHOSPHAT_2"/>
    <property type="match status" value="1"/>
</dbReference>
<comment type="caution">
    <text evidence="3">The sequence shown here is derived from an EMBL/GenBank/DDBJ whole genome shotgun (WGS) entry which is preliminary data.</text>
</comment>
<dbReference type="Gene3D" id="3.40.50.1240">
    <property type="entry name" value="Phosphoglycerate mutase-like"/>
    <property type="match status" value="2"/>
</dbReference>
<dbReference type="Pfam" id="PF00328">
    <property type="entry name" value="His_Phos_2"/>
    <property type="match status" value="1"/>
</dbReference>
<dbReference type="PROSITE" id="PS00616">
    <property type="entry name" value="HIS_ACID_PHOSPHAT_1"/>
    <property type="match status" value="1"/>
</dbReference>
<dbReference type="InterPro" id="IPR000560">
    <property type="entry name" value="His_Pase_clade-2"/>
</dbReference>
<dbReference type="CDD" id="cd07061">
    <property type="entry name" value="HP_HAP_like"/>
    <property type="match status" value="1"/>
</dbReference>
<evidence type="ECO:0000313" key="3">
    <source>
        <dbReference type="EMBL" id="TYK33594.1"/>
    </source>
</evidence>
<evidence type="ECO:0000256" key="2">
    <source>
        <dbReference type="SAM" id="Phobius"/>
    </source>
</evidence>
<keyword evidence="2" id="KW-0812">Transmembrane</keyword>
<dbReference type="AlphaFoldDB" id="A0A5D3FLJ1"/>
<dbReference type="PANTHER" id="PTHR11567:SF135">
    <property type="entry name" value="GLUCOSE-1-PHOSPHATASE"/>
    <property type="match status" value="1"/>
</dbReference>
<keyword evidence="2" id="KW-0472">Membrane</keyword>
<evidence type="ECO:0000256" key="1">
    <source>
        <dbReference type="ARBA" id="ARBA00005375"/>
    </source>
</evidence>
<dbReference type="EMBL" id="VKLW01000014">
    <property type="protein sequence ID" value="TYK33594.1"/>
    <property type="molecule type" value="Genomic_DNA"/>
</dbReference>
<protein>
    <submittedName>
        <fullName evidence="3">Histidine-type phosphatase</fullName>
    </submittedName>
</protein>
<proteinExistence type="inferred from homology"/>
<dbReference type="RefSeq" id="WP_051290122.1">
    <property type="nucleotide sequence ID" value="NZ_CAMBON010000008.1"/>
</dbReference>
<dbReference type="InterPro" id="IPR050645">
    <property type="entry name" value="Histidine_acid_phosphatase"/>
</dbReference>
<dbReference type="GO" id="GO:0030288">
    <property type="term" value="C:outer membrane-bounded periplasmic space"/>
    <property type="evidence" value="ECO:0007669"/>
    <property type="project" value="TreeGrafter"/>
</dbReference>
<dbReference type="InterPro" id="IPR029033">
    <property type="entry name" value="His_PPase_superfam"/>
</dbReference>
<sequence length="447" mass="49996">MDTNCFFRLGLPDSDGKRFFKILWVIAILALYPSLLFAQTKRTDDFKNRYQLKEVVVLSRHNIRAPLSTKGSVLEEITSHPWHDWSAAASELTCRGGALETMNGLFFRKWLVGAGLFPENAVPTQDEVNIYANSMQRCIATAHYFTAAFLPVANVRVNHRFTPSKMDPVFFPRLTKAGPRFEAEALKQIAAFGGPRGIVGINEGLKESYDITARVLNLKDSPACKSGQICAFDDYNTRIILKKGDEPKMKGSLKVANTASDAFILQYYEEPDVKKAAFGHDLTITDWEKIAKIKDVYGDVLFSAPIVAVNVAHPLLVYMYDELNADNRKFTFLCGHDSNLASVAAALGVEDYELPHSIEKKTPIGSKMVIEKWADKEGKLYVTINLVYQSTAQLRNIELLTPDNPPMIFQVSLKGLSVNTDGLYTLDAVNGRFMEAIRAYESIEDEQ</sequence>
<dbReference type="Proteomes" id="UP000324383">
    <property type="component" value="Unassembled WGS sequence"/>
</dbReference>
<comment type="similarity">
    <text evidence="1">Belongs to the histidine acid phosphatase family.</text>
</comment>
<organism evidence="3 4">
    <name type="scientific">Bacteroides pyogenes</name>
    <dbReference type="NCBI Taxonomy" id="310300"/>
    <lineage>
        <taxon>Bacteria</taxon>
        <taxon>Pseudomonadati</taxon>
        <taxon>Bacteroidota</taxon>
        <taxon>Bacteroidia</taxon>
        <taxon>Bacteroidales</taxon>
        <taxon>Bacteroidaceae</taxon>
        <taxon>Bacteroides</taxon>
    </lineage>
</organism>